<evidence type="ECO:0000256" key="1">
    <source>
        <dbReference type="ARBA" id="ARBA00010751"/>
    </source>
</evidence>
<dbReference type="PANTHER" id="PTHR34068">
    <property type="entry name" value="UPF0145 PROTEIN YBJQ"/>
    <property type="match status" value="1"/>
</dbReference>
<comment type="similarity">
    <text evidence="1 2">Belongs to the UPF0145 family.</text>
</comment>
<accession>A0A7G8TFE0</accession>
<dbReference type="Gene3D" id="3.30.110.70">
    <property type="entry name" value="Hypothetical protein apc22750. Chain B"/>
    <property type="match status" value="1"/>
</dbReference>
<dbReference type="OrthoDB" id="9796448at2"/>
<dbReference type="Proteomes" id="UP000469440">
    <property type="component" value="Unassembled WGS sequence"/>
</dbReference>
<dbReference type="Proteomes" id="UP000515909">
    <property type="component" value="Chromosome"/>
</dbReference>
<proteinExistence type="inferred from homology"/>
<evidence type="ECO:0000313" key="6">
    <source>
        <dbReference type="Proteomes" id="UP000515909"/>
    </source>
</evidence>
<dbReference type="InterPro" id="IPR002765">
    <property type="entry name" value="UPF0145_YbjQ-like"/>
</dbReference>
<evidence type="ECO:0000256" key="2">
    <source>
        <dbReference type="HAMAP-Rule" id="MF_00338"/>
    </source>
</evidence>
<reference evidence="4 6" key="2">
    <citation type="submission" date="2020-08" db="EMBL/GenBank/DDBJ databases">
        <title>The isolate Caproiciproducens sp. 7D4C2 produces n-caproate at mildly acidic conditions from hexoses: genome and rBOX comparison with related strains and chain-elongating bacteria.</title>
        <authorList>
            <person name="Esquivel-Elizondo S."/>
            <person name="Bagci C."/>
            <person name="Temovska M."/>
            <person name="Jeon B.S."/>
            <person name="Bessarab I."/>
            <person name="Williams R.B.H."/>
            <person name="Huson D.H."/>
            <person name="Angenent L.T."/>
        </authorList>
    </citation>
    <scope>NUCLEOTIDE SEQUENCE [LARGE SCALE GENOMIC DNA]</scope>
    <source>
        <strain evidence="4 6">7D4C2</strain>
    </source>
</reference>
<dbReference type="PANTHER" id="PTHR34068:SF2">
    <property type="entry name" value="UPF0145 PROTEIN SCO3412"/>
    <property type="match status" value="1"/>
</dbReference>
<dbReference type="AlphaFoldDB" id="A0A6N8HVT8"/>
<dbReference type="RefSeq" id="WP_066642949.1">
    <property type="nucleotide sequence ID" value="NZ_CP060286.1"/>
</dbReference>
<evidence type="ECO:0000313" key="4">
    <source>
        <dbReference type="EMBL" id="QNK42331.1"/>
    </source>
</evidence>
<evidence type="ECO:0000313" key="3">
    <source>
        <dbReference type="EMBL" id="MVB09788.1"/>
    </source>
</evidence>
<dbReference type="EMBL" id="VWXL01000014">
    <property type="protein sequence ID" value="MVB09788.1"/>
    <property type="molecule type" value="Genomic_DNA"/>
</dbReference>
<reference evidence="3 5" key="1">
    <citation type="submission" date="2019-09" db="EMBL/GenBank/DDBJ databases">
        <title>Genome sequence of Clostridium sp. EA1.</title>
        <authorList>
            <person name="Poehlein A."/>
            <person name="Bengelsdorf F.R."/>
            <person name="Daniel R."/>
        </authorList>
    </citation>
    <scope>NUCLEOTIDE SEQUENCE [LARGE SCALE GENOMIC DNA]</scope>
    <source>
        <strain evidence="3 5">EA1</strain>
    </source>
</reference>
<dbReference type="HAMAP" id="MF_00338">
    <property type="entry name" value="UPF0145"/>
    <property type="match status" value="1"/>
</dbReference>
<gene>
    <name evidence="3" type="ORF">CAFE_04530</name>
    <name evidence="4" type="ORF">HCR03_09050</name>
</gene>
<protein>
    <recommendedName>
        <fullName evidence="2">UPF0145 protein CAFE_04530</fullName>
    </recommendedName>
</protein>
<dbReference type="EMBL" id="CP060286">
    <property type="protein sequence ID" value="QNK42331.1"/>
    <property type="molecule type" value="Genomic_DNA"/>
</dbReference>
<name>A0A6N8HVT8_9FIRM</name>
<dbReference type="Pfam" id="PF01906">
    <property type="entry name" value="YbjQ_1"/>
    <property type="match status" value="1"/>
</dbReference>
<sequence length="103" mass="11168">MILVNTDYITGKEFEMLGLVRGSTIQSKNIGRDLTQSFKSIVGGELKSYTDMMNNARALATKRMAEEAESMGADAVVNIRYASSSVMQGAAEVMAYGTAVKFK</sequence>
<keyword evidence="5" id="KW-1185">Reference proteome</keyword>
<evidence type="ECO:0000313" key="5">
    <source>
        <dbReference type="Proteomes" id="UP000469440"/>
    </source>
</evidence>
<dbReference type="SUPFAM" id="SSF117782">
    <property type="entry name" value="YbjQ-like"/>
    <property type="match status" value="1"/>
</dbReference>
<accession>A0A6N8HVT8</accession>
<dbReference type="InterPro" id="IPR035439">
    <property type="entry name" value="UPF0145_dom_sf"/>
</dbReference>
<organism evidence="3 5">
    <name type="scientific">Caproicibacter fermentans</name>
    <dbReference type="NCBI Taxonomy" id="2576756"/>
    <lineage>
        <taxon>Bacteria</taxon>
        <taxon>Bacillati</taxon>
        <taxon>Bacillota</taxon>
        <taxon>Clostridia</taxon>
        <taxon>Eubacteriales</taxon>
        <taxon>Acutalibacteraceae</taxon>
        <taxon>Caproicibacter</taxon>
    </lineage>
</organism>
<dbReference type="KEGG" id="cfem:HCR03_09050"/>